<proteinExistence type="predicted"/>
<feature type="compositionally biased region" description="Low complexity" evidence="3">
    <location>
        <begin position="294"/>
        <end position="316"/>
    </location>
</feature>
<dbReference type="GO" id="GO:0003730">
    <property type="term" value="F:mRNA 3'-UTR binding"/>
    <property type="evidence" value="ECO:0007669"/>
    <property type="project" value="TreeGrafter"/>
</dbReference>
<feature type="compositionally biased region" description="Polar residues" evidence="3">
    <location>
        <begin position="347"/>
        <end position="359"/>
    </location>
</feature>
<feature type="compositionally biased region" description="Low complexity" evidence="3">
    <location>
        <begin position="194"/>
        <end position="238"/>
    </location>
</feature>
<dbReference type="OrthoDB" id="668540at2759"/>
<evidence type="ECO:0000256" key="1">
    <source>
        <dbReference type="ARBA" id="ARBA00022737"/>
    </source>
</evidence>
<keyword evidence="1" id="KW-0677">Repeat</keyword>
<feature type="domain" description="PUM-HD" evidence="4">
    <location>
        <begin position="1"/>
        <end position="173"/>
    </location>
</feature>
<dbReference type="InterPro" id="IPR011989">
    <property type="entry name" value="ARM-like"/>
</dbReference>
<organism evidence="5 6">
    <name type="scientific">Protopolystoma xenopodis</name>
    <dbReference type="NCBI Taxonomy" id="117903"/>
    <lineage>
        <taxon>Eukaryota</taxon>
        <taxon>Metazoa</taxon>
        <taxon>Spiralia</taxon>
        <taxon>Lophotrochozoa</taxon>
        <taxon>Platyhelminthes</taxon>
        <taxon>Monogenea</taxon>
        <taxon>Polyopisthocotylea</taxon>
        <taxon>Polystomatidea</taxon>
        <taxon>Polystomatidae</taxon>
        <taxon>Protopolystoma</taxon>
    </lineage>
</organism>
<dbReference type="SMART" id="SM00025">
    <property type="entry name" value="Pumilio"/>
    <property type="match status" value="2"/>
</dbReference>
<accession>A0A448XBK6</accession>
<dbReference type="AlphaFoldDB" id="A0A448XBK6"/>
<evidence type="ECO:0000259" key="4">
    <source>
        <dbReference type="PROSITE" id="PS50303"/>
    </source>
</evidence>
<feature type="compositionally biased region" description="Low complexity" evidence="3">
    <location>
        <begin position="360"/>
        <end position="370"/>
    </location>
</feature>
<dbReference type="InterPro" id="IPR001313">
    <property type="entry name" value="Pumilio_RNA-bd_rpt"/>
</dbReference>
<dbReference type="PROSITE" id="PS50303">
    <property type="entry name" value="PUM_HD"/>
    <property type="match status" value="1"/>
</dbReference>
<evidence type="ECO:0000313" key="5">
    <source>
        <dbReference type="EMBL" id="VEL32939.1"/>
    </source>
</evidence>
<feature type="region of interest" description="Disordered" evidence="3">
    <location>
        <begin position="183"/>
        <end position="240"/>
    </location>
</feature>
<protein>
    <recommendedName>
        <fullName evidence="4">PUM-HD domain-containing protein</fullName>
    </recommendedName>
</protein>
<dbReference type="SUPFAM" id="SSF48371">
    <property type="entry name" value="ARM repeat"/>
    <property type="match status" value="1"/>
</dbReference>
<dbReference type="InterPro" id="IPR016024">
    <property type="entry name" value="ARM-type_fold"/>
</dbReference>
<dbReference type="Pfam" id="PF00806">
    <property type="entry name" value="PUF"/>
    <property type="match status" value="2"/>
</dbReference>
<evidence type="ECO:0000256" key="3">
    <source>
        <dbReference type="SAM" id="MobiDB-lite"/>
    </source>
</evidence>
<feature type="repeat" description="Pumilio" evidence="2">
    <location>
        <begin position="9"/>
        <end position="45"/>
    </location>
</feature>
<evidence type="ECO:0000313" key="6">
    <source>
        <dbReference type="Proteomes" id="UP000784294"/>
    </source>
</evidence>
<dbReference type="PANTHER" id="PTHR12537">
    <property type="entry name" value="RNA BINDING PROTEIN PUMILIO-RELATED"/>
    <property type="match status" value="1"/>
</dbReference>
<feature type="repeat" description="Pumilio" evidence="2">
    <location>
        <begin position="109"/>
        <end position="147"/>
    </location>
</feature>
<dbReference type="Gene3D" id="1.25.10.10">
    <property type="entry name" value="Leucine-rich Repeat Variant"/>
    <property type="match status" value="1"/>
</dbReference>
<dbReference type="Proteomes" id="UP000784294">
    <property type="component" value="Unassembled WGS sequence"/>
</dbReference>
<dbReference type="PANTHER" id="PTHR12537:SF12">
    <property type="entry name" value="MATERNAL PROTEIN PUMILIO"/>
    <property type="match status" value="1"/>
</dbReference>
<dbReference type="PROSITE" id="PS50302">
    <property type="entry name" value="PUM"/>
    <property type="match status" value="2"/>
</dbReference>
<feature type="non-terminal residue" evidence="5">
    <location>
        <position position="1"/>
    </location>
</feature>
<sequence length="520" mass="53348">TEDKSRIVDLLRGRIAELSVHKFASNVVEKAIANATRAERQALINEMLEGESSPRSDTGGEVAPDLSLAVPTDDLMLSGDDLLVDSGPSISGERIASGSNGFGLAREPGLGHRDSVLCMMMKDQFANYVIQKMLDVAEHSIRKELMTRIRPYLPMLRKYTYGKHIISKMEKYYMKTNQAHLAVGLNSPSPPPSQQQSSANGSSALSLPGQSQSGGQLLSSTSSTASSPSSSVSSTTSSHAPLGPGGLACLSKGIVGICSVLSPGSKSTGSGFSSSCTPAGCSIGSLGSSADHPGLSLLTSATSGRGSGGSSSSSSSSGGGTTVLPPLLTANDMVSGLKPGLGPHQQPRLTMTASSRPGQSLSRGSLHSSSAADLVGRLHHGRTSGSSSPLTGRQKVPDIDSLVNTSPCGTEPVASTSANFTTCLQVDERSSCSMDEASKSLEGPVVLTTLSTTSETALTQNGLSIGQEENIGTTDAAECDEVEKENKSESEVLGPPDQYGKKETAIEAAVASAESVAADA</sequence>
<keyword evidence="6" id="KW-1185">Reference proteome</keyword>
<dbReference type="InterPro" id="IPR033133">
    <property type="entry name" value="PUM-HD"/>
</dbReference>
<dbReference type="GO" id="GO:0010608">
    <property type="term" value="P:post-transcriptional regulation of gene expression"/>
    <property type="evidence" value="ECO:0007669"/>
    <property type="project" value="TreeGrafter"/>
</dbReference>
<gene>
    <name evidence="5" type="ORF">PXEA_LOCUS26379</name>
</gene>
<name>A0A448XBK6_9PLAT</name>
<feature type="region of interest" description="Disordered" evidence="3">
    <location>
        <begin position="294"/>
        <end position="403"/>
    </location>
</feature>
<dbReference type="EMBL" id="CAAALY010244911">
    <property type="protein sequence ID" value="VEL32939.1"/>
    <property type="molecule type" value="Genomic_DNA"/>
</dbReference>
<evidence type="ECO:0000256" key="2">
    <source>
        <dbReference type="PROSITE-ProRule" id="PRU00317"/>
    </source>
</evidence>
<dbReference type="GO" id="GO:0005737">
    <property type="term" value="C:cytoplasm"/>
    <property type="evidence" value="ECO:0007669"/>
    <property type="project" value="TreeGrafter"/>
</dbReference>
<comment type="caution">
    <text evidence="5">The sequence shown here is derived from an EMBL/GenBank/DDBJ whole genome shotgun (WGS) entry which is preliminary data.</text>
</comment>
<reference evidence="5" key="1">
    <citation type="submission" date="2018-11" db="EMBL/GenBank/DDBJ databases">
        <authorList>
            <consortium name="Pathogen Informatics"/>
        </authorList>
    </citation>
    <scope>NUCLEOTIDE SEQUENCE</scope>
</reference>